<keyword evidence="2" id="KW-1185">Reference proteome</keyword>
<dbReference type="Proteomes" id="UP000281332">
    <property type="component" value="Unassembled WGS sequence"/>
</dbReference>
<evidence type="ECO:0000313" key="1">
    <source>
        <dbReference type="EMBL" id="RPE03247.1"/>
    </source>
</evidence>
<keyword evidence="1" id="KW-0489">Methyltransferase</keyword>
<dbReference type="InterPro" id="IPR008593">
    <property type="entry name" value="Dam_MeTrfase"/>
</dbReference>
<dbReference type="AlphaFoldDB" id="A0A3N4PFG4"/>
<dbReference type="Pfam" id="PF05869">
    <property type="entry name" value="Dam"/>
    <property type="match status" value="1"/>
</dbReference>
<comment type="caution">
    <text evidence="1">The sequence shown here is derived from an EMBL/GenBank/DDBJ whole genome shotgun (WGS) entry which is preliminary data.</text>
</comment>
<dbReference type="NCBIfam" id="TIGR01712">
    <property type="entry name" value="phage_N6A_met"/>
    <property type="match status" value="1"/>
</dbReference>
<proteinExistence type="predicted"/>
<dbReference type="GO" id="GO:0003677">
    <property type="term" value="F:DNA binding"/>
    <property type="evidence" value="ECO:0007669"/>
    <property type="project" value="InterPro"/>
</dbReference>
<accession>A0A3N4PFG4</accession>
<organism evidence="1 2">
    <name type="scientific">Candidatus Pantoea deserta</name>
    <dbReference type="NCBI Taxonomy" id="1869313"/>
    <lineage>
        <taxon>Bacteria</taxon>
        <taxon>Pseudomonadati</taxon>
        <taxon>Pseudomonadota</taxon>
        <taxon>Gammaproteobacteria</taxon>
        <taxon>Enterobacterales</taxon>
        <taxon>Erwiniaceae</taxon>
        <taxon>Pantoea</taxon>
    </lineage>
</organism>
<keyword evidence="1" id="KW-0808">Transferase</keyword>
<protein>
    <submittedName>
        <fullName evidence="1">Phage N-6-adenine-methyltransferase</fullName>
        <ecNumber evidence="1">2.1.1.72</ecNumber>
    </submittedName>
</protein>
<name>A0A3N4PFG4_9GAMM</name>
<dbReference type="OrthoDB" id="5288620at2"/>
<evidence type="ECO:0000313" key="2">
    <source>
        <dbReference type="Proteomes" id="UP000281332"/>
    </source>
</evidence>
<dbReference type="EMBL" id="RMVG01000003">
    <property type="protein sequence ID" value="RPE03247.1"/>
    <property type="molecule type" value="Genomic_DNA"/>
</dbReference>
<dbReference type="GO" id="GO:0009007">
    <property type="term" value="F:site-specific DNA-methyltransferase (adenine-specific) activity"/>
    <property type="evidence" value="ECO:0007669"/>
    <property type="project" value="UniProtKB-EC"/>
</dbReference>
<sequence>MVNDYGGSTTPPEHRDSWQTPPEIFAALKQEFRFIADVAASAHNHLLPVYFTEHDDALAQDWAGRLPIGFAWCNSPYSAITPWVQKATEECRKGIGTVMLVPADTSVGWFSLARRSCTEARFIVDGRLSFIRADTGKPVNGNNKGSMLLIWNPFASDFGITGYVSRDTLMAIGRKLLSDREPADERAA</sequence>
<dbReference type="GO" id="GO:0032259">
    <property type="term" value="P:methylation"/>
    <property type="evidence" value="ECO:0007669"/>
    <property type="project" value="UniProtKB-KW"/>
</dbReference>
<dbReference type="GO" id="GO:0009307">
    <property type="term" value="P:DNA restriction-modification system"/>
    <property type="evidence" value="ECO:0007669"/>
    <property type="project" value="InterPro"/>
</dbReference>
<gene>
    <name evidence="1" type="ORF">BBB56_05970</name>
</gene>
<reference evidence="1 2" key="1">
    <citation type="submission" date="2018-11" db="EMBL/GenBank/DDBJ databases">
        <title>Whole genome sequencing of Pantoea sp. RIT388.</title>
        <authorList>
            <person name="Gan H.M."/>
            <person name="Hudson A.O."/>
        </authorList>
    </citation>
    <scope>NUCLEOTIDE SEQUENCE [LARGE SCALE GENOMIC DNA]</scope>
    <source>
        <strain evidence="1 2">RIT388</strain>
    </source>
</reference>
<dbReference type="EC" id="2.1.1.72" evidence="1"/>